<sequence>MNHSLKHTWITLFSILAMLMTSYVSSSPLMPGDSMLSLVQSSENAHCQTRFNQSGNVSANTNQHKVSVSCHLMKNASSDGIQEPVSMAHCGDSYLSVDNCCPSVCSSVLYPLDTLDTLGLLSFSLAPYQSFKIGLTATHITGLLRPPSF</sequence>
<evidence type="ECO:0000313" key="2">
    <source>
        <dbReference type="Proteomes" id="UP000565719"/>
    </source>
</evidence>
<evidence type="ECO:0000313" key="1">
    <source>
        <dbReference type="EMBL" id="NOH70659.1"/>
    </source>
</evidence>
<dbReference type="RefSeq" id="WP_171360155.1">
    <property type="nucleotide sequence ID" value="NZ_VTXC01000009.1"/>
</dbReference>
<dbReference type="AlphaFoldDB" id="A0A7Y3ZY88"/>
<gene>
    <name evidence="1" type="ORF">F0225_04780</name>
</gene>
<dbReference type="Proteomes" id="UP000565719">
    <property type="component" value="Unassembled WGS sequence"/>
</dbReference>
<name>A0A7Y3ZY88_9VIBR</name>
<protein>
    <submittedName>
        <fullName evidence="1">Uncharacterized protein</fullName>
    </submittedName>
</protein>
<organism evidence="1 2">
    <name type="scientific">Vibrio pectenicida</name>
    <dbReference type="NCBI Taxonomy" id="62763"/>
    <lineage>
        <taxon>Bacteria</taxon>
        <taxon>Pseudomonadati</taxon>
        <taxon>Pseudomonadota</taxon>
        <taxon>Gammaproteobacteria</taxon>
        <taxon>Vibrionales</taxon>
        <taxon>Vibrionaceae</taxon>
        <taxon>Vibrio</taxon>
    </lineage>
</organism>
<dbReference type="EMBL" id="VTXC01000009">
    <property type="protein sequence ID" value="NOH70659.1"/>
    <property type="molecule type" value="Genomic_DNA"/>
</dbReference>
<accession>A0A7Y3ZY88</accession>
<reference evidence="1 2" key="1">
    <citation type="submission" date="2019-09" db="EMBL/GenBank/DDBJ databases">
        <title>Draft genome sequencing and comparative genomics of hatchery-associated Vibrios.</title>
        <authorList>
            <person name="Kehlet-Delgado H."/>
            <person name="Mueller R.S."/>
        </authorList>
    </citation>
    <scope>NUCLEOTIDE SEQUENCE [LARGE SCALE GENOMIC DNA]</scope>
    <source>
        <strain evidence="1 2">99-46-Y</strain>
    </source>
</reference>
<comment type="caution">
    <text evidence="1">The sequence shown here is derived from an EMBL/GenBank/DDBJ whole genome shotgun (WGS) entry which is preliminary data.</text>
</comment>
<proteinExistence type="predicted"/>